<dbReference type="InterPro" id="IPR018060">
    <property type="entry name" value="HTH_AraC"/>
</dbReference>
<dbReference type="Proteomes" id="UP000316167">
    <property type="component" value="Unassembled WGS sequence"/>
</dbReference>
<dbReference type="PANTHER" id="PTHR43280">
    <property type="entry name" value="ARAC-FAMILY TRANSCRIPTIONAL REGULATOR"/>
    <property type="match status" value="1"/>
</dbReference>
<protein>
    <submittedName>
        <fullName evidence="5">AraC-like DNA-binding protein</fullName>
    </submittedName>
</protein>
<dbReference type="AlphaFoldDB" id="A0A562SXJ7"/>
<evidence type="ECO:0000313" key="6">
    <source>
        <dbReference type="Proteomes" id="UP000316167"/>
    </source>
</evidence>
<dbReference type="SUPFAM" id="SSF46689">
    <property type="entry name" value="Homeodomain-like"/>
    <property type="match status" value="1"/>
</dbReference>
<dbReference type="PROSITE" id="PS01124">
    <property type="entry name" value="HTH_ARAC_FAMILY_2"/>
    <property type="match status" value="1"/>
</dbReference>
<evidence type="ECO:0000313" key="5">
    <source>
        <dbReference type="EMBL" id="TWI85506.1"/>
    </source>
</evidence>
<gene>
    <name evidence="5" type="ORF">IQ13_0669</name>
</gene>
<dbReference type="PROSITE" id="PS00041">
    <property type="entry name" value="HTH_ARAC_FAMILY_1"/>
    <property type="match status" value="1"/>
</dbReference>
<evidence type="ECO:0000256" key="1">
    <source>
        <dbReference type="ARBA" id="ARBA00023015"/>
    </source>
</evidence>
<feature type="domain" description="HTH araC/xylS-type" evidence="4">
    <location>
        <begin position="99"/>
        <end position="178"/>
    </location>
</feature>
<sequence length="191" mass="22263">MAEILHIKNMVCDRCVMVVRQQFDQLQLAYNNIQLGQVELKEQPSLEQLEQLRYLLEQHGFELLDDKKAKIVERIKTTIVSLIHGKDADEFNLKLSAMLEEKLGLDYHYLSSLFSSVEGITVEKYAILQRIEKVKELLMYDEKSLSEIAFEMGYSSTQHLSQQFKKTTGLTPSHFKQLKENKRKPLDKIID</sequence>
<dbReference type="GO" id="GO:0003700">
    <property type="term" value="F:DNA-binding transcription factor activity"/>
    <property type="evidence" value="ECO:0007669"/>
    <property type="project" value="InterPro"/>
</dbReference>
<dbReference type="EMBL" id="VLLE01000002">
    <property type="protein sequence ID" value="TWI85506.1"/>
    <property type="molecule type" value="Genomic_DNA"/>
</dbReference>
<keyword evidence="1" id="KW-0805">Transcription regulation</keyword>
<evidence type="ECO:0000259" key="4">
    <source>
        <dbReference type="PROSITE" id="PS01124"/>
    </source>
</evidence>
<organism evidence="5 6">
    <name type="scientific">Lacibacter cauensis</name>
    <dbReference type="NCBI Taxonomy" id="510947"/>
    <lineage>
        <taxon>Bacteria</taxon>
        <taxon>Pseudomonadati</taxon>
        <taxon>Bacteroidota</taxon>
        <taxon>Chitinophagia</taxon>
        <taxon>Chitinophagales</taxon>
        <taxon>Chitinophagaceae</taxon>
        <taxon>Lacibacter</taxon>
    </lineage>
</organism>
<name>A0A562SXJ7_9BACT</name>
<accession>A0A562SXJ7</accession>
<dbReference type="PANTHER" id="PTHR43280:SF2">
    <property type="entry name" value="HTH-TYPE TRANSCRIPTIONAL REGULATOR EXSA"/>
    <property type="match status" value="1"/>
</dbReference>
<evidence type="ECO:0000256" key="3">
    <source>
        <dbReference type="ARBA" id="ARBA00023163"/>
    </source>
</evidence>
<proteinExistence type="predicted"/>
<dbReference type="SMART" id="SM00342">
    <property type="entry name" value="HTH_ARAC"/>
    <property type="match status" value="1"/>
</dbReference>
<dbReference type="InterPro" id="IPR009057">
    <property type="entry name" value="Homeodomain-like_sf"/>
</dbReference>
<comment type="caution">
    <text evidence="5">The sequence shown here is derived from an EMBL/GenBank/DDBJ whole genome shotgun (WGS) entry which is preliminary data.</text>
</comment>
<dbReference type="Pfam" id="PF12833">
    <property type="entry name" value="HTH_18"/>
    <property type="match status" value="1"/>
</dbReference>
<keyword evidence="2 5" id="KW-0238">DNA-binding</keyword>
<dbReference type="PRINTS" id="PR00032">
    <property type="entry name" value="HTHARAC"/>
</dbReference>
<dbReference type="OrthoDB" id="952277at2"/>
<keyword evidence="6" id="KW-1185">Reference proteome</keyword>
<dbReference type="RefSeq" id="WP_144884461.1">
    <property type="nucleotide sequence ID" value="NZ_VLLE01000002.1"/>
</dbReference>
<dbReference type="InterPro" id="IPR020449">
    <property type="entry name" value="Tscrpt_reg_AraC-type_HTH"/>
</dbReference>
<dbReference type="InterPro" id="IPR018062">
    <property type="entry name" value="HTH_AraC-typ_CS"/>
</dbReference>
<keyword evidence="3" id="KW-0804">Transcription</keyword>
<evidence type="ECO:0000256" key="2">
    <source>
        <dbReference type="ARBA" id="ARBA00023125"/>
    </source>
</evidence>
<dbReference type="GO" id="GO:0043565">
    <property type="term" value="F:sequence-specific DNA binding"/>
    <property type="evidence" value="ECO:0007669"/>
    <property type="project" value="InterPro"/>
</dbReference>
<dbReference type="Gene3D" id="1.10.10.60">
    <property type="entry name" value="Homeodomain-like"/>
    <property type="match status" value="1"/>
</dbReference>
<reference evidence="5 6" key="1">
    <citation type="journal article" date="2015" name="Stand. Genomic Sci.">
        <title>Genomic Encyclopedia of Bacterial and Archaeal Type Strains, Phase III: the genomes of soil and plant-associated and newly described type strains.</title>
        <authorList>
            <person name="Whitman W.B."/>
            <person name="Woyke T."/>
            <person name="Klenk H.P."/>
            <person name="Zhou Y."/>
            <person name="Lilburn T.G."/>
            <person name="Beck B.J."/>
            <person name="De Vos P."/>
            <person name="Vandamme P."/>
            <person name="Eisen J.A."/>
            <person name="Garrity G."/>
            <person name="Hugenholtz P."/>
            <person name="Kyrpides N.C."/>
        </authorList>
    </citation>
    <scope>NUCLEOTIDE SEQUENCE [LARGE SCALE GENOMIC DNA]</scope>
    <source>
        <strain evidence="5 6">CGMCC 1.7271</strain>
    </source>
</reference>